<comment type="caution">
    <text evidence="2">The sequence shown here is derived from an EMBL/GenBank/DDBJ whole genome shotgun (WGS) entry which is preliminary data.</text>
</comment>
<gene>
    <name evidence="2" type="primary">phaP</name>
    <name evidence="2" type="ORF">GPA24_07505</name>
</gene>
<proteinExistence type="predicted"/>
<protein>
    <submittedName>
        <fullName evidence="2">TIGR01841 family phasin</fullName>
    </submittedName>
</protein>
<accession>A0ABX1NTN8</accession>
<dbReference type="RefSeq" id="WP_169202069.1">
    <property type="nucleotide sequence ID" value="NZ_CP059467.1"/>
</dbReference>
<sequence>MAIKQDQINELQKKNLEAAVRLAQMSIENSQRIMELQVAVAKSLFEEGVENAKALSSVKDPKQAIELRTQYAQSTTEKMLSCAREMAELTNRTQAEVGKLVGEQLSTGGKDMFEAMQKMFTGMPITDQNAMTALQTAMDTTRSAFEQMTRASSEAFQMFTQPAATKTKK</sequence>
<dbReference type="InterPro" id="IPR010127">
    <property type="entry name" value="Phasin_subfam-1"/>
</dbReference>
<evidence type="ECO:0000313" key="2">
    <source>
        <dbReference type="EMBL" id="NMG15389.1"/>
    </source>
</evidence>
<evidence type="ECO:0000313" key="3">
    <source>
        <dbReference type="Proteomes" id="UP000633943"/>
    </source>
</evidence>
<reference evidence="2 3" key="1">
    <citation type="submission" date="2019-12" db="EMBL/GenBank/DDBJ databases">
        <title>Comparative genomics gives insights into the taxonomy of the Azoarcus-Aromatoleum group and reveals separate origins of nif in the plant-associated Azoarcus and non-plant-associated Aromatoleum sub-groups.</title>
        <authorList>
            <person name="Lafos M."/>
            <person name="Maluk M."/>
            <person name="Batista M."/>
            <person name="Junghare M."/>
            <person name="Carmona M."/>
            <person name="Faoro H."/>
            <person name="Cruz L.M."/>
            <person name="Battistoni F."/>
            <person name="De Souza E."/>
            <person name="Pedrosa F."/>
            <person name="Chen W.-M."/>
            <person name="Poole P.S."/>
            <person name="Dixon R.A."/>
            <person name="James E.K."/>
        </authorList>
    </citation>
    <scope>NUCLEOTIDE SEQUENCE [LARGE SCALE GENOMIC DNA]</scope>
    <source>
        <strain evidence="2 3">PbN1</strain>
    </source>
</reference>
<evidence type="ECO:0000259" key="1">
    <source>
        <dbReference type="Pfam" id="PF09361"/>
    </source>
</evidence>
<dbReference type="EMBL" id="WTVP01000015">
    <property type="protein sequence ID" value="NMG15389.1"/>
    <property type="molecule type" value="Genomic_DNA"/>
</dbReference>
<organism evidence="2 3">
    <name type="scientific">Aromatoleum bremense</name>
    <dbReference type="NCBI Taxonomy" id="76115"/>
    <lineage>
        <taxon>Bacteria</taxon>
        <taxon>Pseudomonadati</taxon>
        <taxon>Pseudomonadota</taxon>
        <taxon>Betaproteobacteria</taxon>
        <taxon>Rhodocyclales</taxon>
        <taxon>Rhodocyclaceae</taxon>
        <taxon>Aromatoleum</taxon>
    </lineage>
</organism>
<dbReference type="Proteomes" id="UP000633943">
    <property type="component" value="Unassembled WGS sequence"/>
</dbReference>
<name>A0ABX1NTN8_9RHOO</name>
<feature type="domain" description="Phasin" evidence="1">
    <location>
        <begin position="6"/>
        <end position="104"/>
    </location>
</feature>
<keyword evidence="3" id="KW-1185">Reference proteome</keyword>
<dbReference type="InterPro" id="IPR018968">
    <property type="entry name" value="Phasin"/>
</dbReference>
<dbReference type="Pfam" id="PF09361">
    <property type="entry name" value="Phasin_2"/>
    <property type="match status" value="1"/>
</dbReference>
<dbReference type="NCBIfam" id="TIGR01841">
    <property type="entry name" value="phasin"/>
    <property type="match status" value="1"/>
</dbReference>